<accession>A0ABQ2CUL0</accession>
<protein>
    <submittedName>
        <fullName evidence="1">Uncharacterized protein</fullName>
    </submittedName>
</protein>
<proteinExistence type="predicted"/>
<name>A0ABQ2CUL0_9DEIO</name>
<evidence type="ECO:0000313" key="2">
    <source>
        <dbReference type="Proteomes" id="UP000632222"/>
    </source>
</evidence>
<sequence length="60" mass="6881">MRVRVSALKAGMCCFMVFLLCPPELFRRVARDLEVEGKELQISLLFRGYKVAVEHPLNEA</sequence>
<reference evidence="2" key="1">
    <citation type="journal article" date="2019" name="Int. J. Syst. Evol. Microbiol.">
        <title>The Global Catalogue of Microorganisms (GCM) 10K type strain sequencing project: providing services to taxonomists for standard genome sequencing and annotation.</title>
        <authorList>
            <consortium name="The Broad Institute Genomics Platform"/>
            <consortium name="The Broad Institute Genome Sequencing Center for Infectious Disease"/>
            <person name="Wu L."/>
            <person name="Ma J."/>
        </authorList>
    </citation>
    <scope>NUCLEOTIDE SEQUENCE [LARGE SCALE GENOMIC DNA]</scope>
    <source>
        <strain evidence="2">JCM 14370</strain>
    </source>
</reference>
<organism evidence="1 2">
    <name type="scientific">Deinococcus roseus</name>
    <dbReference type="NCBI Taxonomy" id="392414"/>
    <lineage>
        <taxon>Bacteria</taxon>
        <taxon>Thermotogati</taxon>
        <taxon>Deinococcota</taxon>
        <taxon>Deinococci</taxon>
        <taxon>Deinococcales</taxon>
        <taxon>Deinococcaceae</taxon>
        <taxon>Deinococcus</taxon>
    </lineage>
</organism>
<gene>
    <name evidence="1" type="ORF">GCM10008938_00120</name>
</gene>
<dbReference type="EMBL" id="BMOD01000001">
    <property type="protein sequence ID" value="GGJ18003.1"/>
    <property type="molecule type" value="Genomic_DNA"/>
</dbReference>
<dbReference type="Proteomes" id="UP000632222">
    <property type="component" value="Unassembled WGS sequence"/>
</dbReference>
<comment type="caution">
    <text evidence="1">The sequence shown here is derived from an EMBL/GenBank/DDBJ whole genome shotgun (WGS) entry which is preliminary data.</text>
</comment>
<evidence type="ECO:0000313" key="1">
    <source>
        <dbReference type="EMBL" id="GGJ18003.1"/>
    </source>
</evidence>
<keyword evidence="2" id="KW-1185">Reference proteome</keyword>